<dbReference type="KEGG" id="pzh:CX676_10405"/>
<protein>
    <recommendedName>
        <fullName evidence="6">Histidine kinase</fullName>
    </recommendedName>
</protein>
<dbReference type="InterPro" id="IPR003018">
    <property type="entry name" value="GAF"/>
</dbReference>
<dbReference type="SUPFAM" id="SSF56112">
    <property type="entry name" value="Protein kinase-like (PK-like)"/>
    <property type="match status" value="1"/>
</dbReference>
<dbReference type="Pfam" id="PF00069">
    <property type="entry name" value="Pkinase"/>
    <property type="match status" value="1"/>
</dbReference>
<dbReference type="GO" id="GO:0016020">
    <property type="term" value="C:membrane"/>
    <property type="evidence" value="ECO:0007669"/>
    <property type="project" value="UniProtKB-SubCell"/>
</dbReference>
<dbReference type="InterPro" id="IPR041664">
    <property type="entry name" value="AAA_16"/>
</dbReference>
<dbReference type="PANTHER" id="PTHR43642">
    <property type="entry name" value="HYBRID SIGNAL TRANSDUCTION HISTIDINE KINASE G"/>
    <property type="match status" value="1"/>
</dbReference>
<dbReference type="Gene3D" id="3.30.450.40">
    <property type="match status" value="1"/>
</dbReference>
<dbReference type="Pfam" id="PF13191">
    <property type="entry name" value="AAA_16"/>
    <property type="match status" value="1"/>
</dbReference>
<dbReference type="Gene3D" id="1.10.510.10">
    <property type="entry name" value="Transferase(Phosphotransferase) domain 1"/>
    <property type="match status" value="1"/>
</dbReference>
<reference evidence="4 5" key="1">
    <citation type="journal article" date="2013" name="Antonie Van Leeuwenhoek">
        <title>Paracoccus zhejiangensis sp. nov., isolated from activated sludge in wastewater-treatment system.</title>
        <authorList>
            <person name="Wu Z.G."/>
            <person name="Zhang D.F."/>
            <person name="Liu Y.L."/>
            <person name="Wang F."/>
            <person name="Jiang X."/>
            <person name="Li C."/>
            <person name="Li S.P."/>
            <person name="Hong Q."/>
            <person name="Li W.J."/>
        </authorList>
    </citation>
    <scope>NUCLEOTIDE SEQUENCE [LARGE SCALE GENOMIC DNA]</scope>
    <source>
        <strain evidence="4 5">J6</strain>
    </source>
</reference>
<keyword evidence="5" id="KW-1185">Reference proteome</keyword>
<dbReference type="SMART" id="SM00065">
    <property type="entry name" value="GAF"/>
    <property type="match status" value="1"/>
</dbReference>
<dbReference type="SMART" id="SM00220">
    <property type="entry name" value="S_TKc"/>
    <property type="match status" value="1"/>
</dbReference>
<dbReference type="PROSITE" id="PS50125">
    <property type="entry name" value="GUANYLATE_CYCLASE_2"/>
    <property type="match status" value="1"/>
</dbReference>
<sequence length="1758" mass="190405">MDTAIRAGAADQHLDRLVTRDATGAVWHGRLQDGTAAWFLAPDRGPAGAERLLAARLGLAAKLALRVDQGLCARPLVACGAETPGVLAVADEGQTLLAEMIPEQGMRVAVLLGTMLELARLTVGLHAAGILHRDLRPARLLIRAGGAGAQCLGLDCATTHWGQSGLAAGEIGASPHYAAPELSGRIEVPVDNLADLYALGATFAEMISGRTLYPDTDPLEQGYAHVAREIPAFEQGRDDLPVMLMRITRQLLQKDPDDRYASAFGLQCDLDHCAEQFARTGVIREFDLAGRGISTRFRLADRLYGRAVEQERLRAAVEDGLLRGKRTVVSVSGPSGIGKTAFVMQMRWHHMGDGVRLLAGKFDRFKRDQPYLAFLQAARGLLRPILGAEEAVLAGYRVELQNRLGRFAGLLTELIPELAILIGPQPTPEDIPPAEANRRFIGVVGRFIEVFATRKTPMILFLDDVQWADHASLHLLQAIAAMPGLSHFILILGYRSNEVDPAHPAWRVIQDCHGAADRSEMIALGPLTTGDVEQLLEASLARPRSVLRALARHVHEASQGNAFFLREYLTSLAAQGALSFDLRLPGWQVDMAALTGAEVPASVAALLTGRLQTLPRATLDLLESASCIGGTFDLETLGWVTSLPLPKVAALLIPAIDATVIRALDKNHAYFAAQLADGDASPRQGPAWYRFRHDQIRQGVHDRLGDAARAERHLRIARLMLQSVRDQDLPRRAVEIFGHVAVAGVGGLEPGEIERFAKLGLVAAEQAQLGLAFDTARHYLGTVQEMMGGGWNEAHAALCLGLYRSKTKCAFALNDRDEMEASALVALARTDDPYDIADIQGMRIRYLSTGNQGQKAADLCIDVAAELGVPLPRHPSHVKVLSEVLRTVLPLRGPDLDRFANLPEACDAQVRAAVQLMAQSAPAAYFAEPNLFPVLAASATRLSLKHGLNPQAPYCFAMLGLVLCGGLGMIDRGYGFGELAIRSAARYDGTPQSKPKFVFDTFIRHWKEPLDQVVEHLTDSWVRNREAGDQEDATYCAGVALYADFLSGRHVDTPGRHPELLDYLRRTEMPHVRDCFLAWGQLLHLLGKPDLPPELSGDDFDYPTKIAEFRRLENGVQTAISSIAAGVLDHLAGRYQRAEERFALAARNEVHIIAQVLVPGLAFLRALNAYWLAEADPAQSVKMRRIAWKQTLRLKFWNRSGPANLAHRLALLKAERLAAKGRQAAALMALHQSCTLAGPQAPFFAYLAHRRRFHILRRAGHPEAAREAAREAAAAARNWGAPGLANAICGEAGIPDGQFDHASSSGMAAADLQGFIDLVGSLSENTTPEDLLARIATLAMRIGHADSCTLALVDEMGGTSLSSYSADGGDAEPAKGPPEIPAAVLRPAIDLCLRTRTTQHSDAPETEPFAAGLRGDLPKAMLCVPIQHGDRLLGALYLSSQQSRHVFAPSRRNLIETLARQAAIGLQNLRLLGDVQAALNSQKRQTLANQRFVPDHLMQVLGQASITEVELSQFAETEMTVVFVDIRGSTGIAEEIGARRTIQMINRYLEHVQPAIAAHGGFVGNYMGDGLLALFPGGPDRALFGVTAMARGLSGYNANRGDLPRLAFGAGLDLGPLTLGMIGDPDHMQVGVLGTPVNVAARLEDLNKELGSRALVSGACVAGLEHPERHALRFLGQVRLRGLSTSLPVHEMLDVYDEAQRLALIAARDRFDRAVEAMEAGEPDLAARFFAEAEAAAEHDPVAARMARRCRESLPMRN</sequence>
<evidence type="ECO:0000259" key="3">
    <source>
        <dbReference type="PROSITE" id="PS50125"/>
    </source>
</evidence>
<dbReference type="Pfam" id="PF13185">
    <property type="entry name" value="GAF_2"/>
    <property type="match status" value="1"/>
</dbReference>
<dbReference type="GO" id="GO:0004672">
    <property type="term" value="F:protein kinase activity"/>
    <property type="evidence" value="ECO:0007669"/>
    <property type="project" value="InterPro"/>
</dbReference>
<gene>
    <name evidence="4" type="ORF">CX676_10405</name>
</gene>
<dbReference type="Proteomes" id="UP000234530">
    <property type="component" value="Chromosome"/>
</dbReference>
<name>A0A2H5EZ08_9RHOB</name>
<evidence type="ECO:0000313" key="4">
    <source>
        <dbReference type="EMBL" id="AUH64524.1"/>
    </source>
</evidence>
<dbReference type="SUPFAM" id="SSF55781">
    <property type="entry name" value="GAF domain-like"/>
    <property type="match status" value="1"/>
</dbReference>
<dbReference type="EMBL" id="CP025430">
    <property type="protein sequence ID" value="AUH64524.1"/>
    <property type="molecule type" value="Genomic_DNA"/>
</dbReference>
<dbReference type="SUPFAM" id="SSF52540">
    <property type="entry name" value="P-loop containing nucleoside triphosphate hydrolases"/>
    <property type="match status" value="1"/>
</dbReference>
<accession>A0A2H5EZ08</accession>
<dbReference type="GO" id="GO:0004016">
    <property type="term" value="F:adenylate cyclase activity"/>
    <property type="evidence" value="ECO:0007669"/>
    <property type="project" value="UniProtKB-ARBA"/>
</dbReference>
<dbReference type="Gene3D" id="3.30.70.1230">
    <property type="entry name" value="Nucleotide cyclase"/>
    <property type="match status" value="1"/>
</dbReference>
<dbReference type="InterPro" id="IPR029787">
    <property type="entry name" value="Nucleotide_cyclase"/>
</dbReference>
<dbReference type="InterPro" id="IPR027417">
    <property type="entry name" value="P-loop_NTPase"/>
</dbReference>
<evidence type="ECO:0008006" key="6">
    <source>
        <dbReference type="Google" id="ProtNLM"/>
    </source>
</evidence>
<evidence type="ECO:0000256" key="1">
    <source>
        <dbReference type="ARBA" id="ARBA00004167"/>
    </source>
</evidence>
<dbReference type="InterPro" id="IPR029016">
    <property type="entry name" value="GAF-like_dom_sf"/>
</dbReference>
<dbReference type="GO" id="GO:0005524">
    <property type="term" value="F:ATP binding"/>
    <property type="evidence" value="ECO:0007669"/>
    <property type="project" value="InterPro"/>
</dbReference>
<dbReference type="Gene3D" id="3.40.50.300">
    <property type="entry name" value="P-loop containing nucleotide triphosphate hydrolases"/>
    <property type="match status" value="1"/>
</dbReference>
<dbReference type="SUPFAM" id="SSF55073">
    <property type="entry name" value="Nucleotide cyclase"/>
    <property type="match status" value="1"/>
</dbReference>
<dbReference type="InterPro" id="IPR000719">
    <property type="entry name" value="Prot_kinase_dom"/>
</dbReference>
<evidence type="ECO:0000313" key="5">
    <source>
        <dbReference type="Proteomes" id="UP000234530"/>
    </source>
</evidence>
<proteinExistence type="predicted"/>
<dbReference type="InterPro" id="IPR053159">
    <property type="entry name" value="Hybrid_Histidine_Kinase"/>
</dbReference>
<dbReference type="InterPro" id="IPR011009">
    <property type="entry name" value="Kinase-like_dom_sf"/>
</dbReference>
<dbReference type="OrthoDB" id="341967at2"/>
<feature type="domain" description="Protein kinase" evidence="2">
    <location>
        <begin position="1"/>
        <end position="278"/>
    </location>
</feature>
<dbReference type="CDD" id="cd07302">
    <property type="entry name" value="CHD"/>
    <property type="match status" value="1"/>
</dbReference>
<dbReference type="GO" id="GO:0035556">
    <property type="term" value="P:intracellular signal transduction"/>
    <property type="evidence" value="ECO:0007669"/>
    <property type="project" value="InterPro"/>
</dbReference>
<comment type="subcellular location">
    <subcellularLocation>
        <location evidence="1">Membrane</location>
        <topology evidence="1">Single-pass membrane protein</topology>
    </subcellularLocation>
</comment>
<feature type="domain" description="Guanylate cyclase" evidence="3">
    <location>
        <begin position="1520"/>
        <end position="1644"/>
    </location>
</feature>
<evidence type="ECO:0000259" key="2">
    <source>
        <dbReference type="PROSITE" id="PS50011"/>
    </source>
</evidence>
<dbReference type="PANTHER" id="PTHR43642:SF1">
    <property type="entry name" value="HYBRID SIGNAL TRANSDUCTION HISTIDINE KINASE G"/>
    <property type="match status" value="1"/>
</dbReference>
<dbReference type="InterPro" id="IPR001054">
    <property type="entry name" value="A/G_cyclase"/>
</dbReference>
<dbReference type="GO" id="GO:0009190">
    <property type="term" value="P:cyclic nucleotide biosynthetic process"/>
    <property type="evidence" value="ECO:0007669"/>
    <property type="project" value="InterPro"/>
</dbReference>
<dbReference type="PROSITE" id="PS50011">
    <property type="entry name" value="PROTEIN_KINASE_DOM"/>
    <property type="match status" value="1"/>
</dbReference>
<organism evidence="4 5">
    <name type="scientific">Paracoccus zhejiangensis</name>
    <dbReference type="NCBI Taxonomy" id="1077935"/>
    <lineage>
        <taxon>Bacteria</taxon>
        <taxon>Pseudomonadati</taxon>
        <taxon>Pseudomonadota</taxon>
        <taxon>Alphaproteobacteria</taxon>
        <taxon>Rhodobacterales</taxon>
        <taxon>Paracoccaceae</taxon>
        <taxon>Paracoccus</taxon>
    </lineage>
</organism>
<dbReference type="RefSeq" id="WP_101752553.1">
    <property type="nucleotide sequence ID" value="NZ_CP025430.1"/>
</dbReference>